<dbReference type="CDD" id="cd02440">
    <property type="entry name" value="AdoMet_MTases"/>
    <property type="match status" value="1"/>
</dbReference>
<dbReference type="InterPro" id="IPR013216">
    <property type="entry name" value="Methyltransf_11"/>
</dbReference>
<dbReference type="Pfam" id="PF08241">
    <property type="entry name" value="Methyltransf_11"/>
    <property type="match status" value="1"/>
</dbReference>
<accession>A0A4Y2I5F3</accession>
<evidence type="ECO:0000313" key="2">
    <source>
        <dbReference type="EMBL" id="GBM72908.1"/>
    </source>
</evidence>
<name>A0A4Y2I5F3_ARAVE</name>
<dbReference type="Gene3D" id="3.40.50.150">
    <property type="entry name" value="Vaccinia Virus protein VP39"/>
    <property type="match status" value="1"/>
</dbReference>
<protein>
    <submittedName>
        <fullName evidence="2">Juvenile hormone acid O-methyltransferase</fullName>
    </submittedName>
</protein>
<sequence length="457" mass="53002">MAAQSWSGVFSLGSFWDLWYWYQLPSMQFGTQSCWVITSIQFMLYCHPHGNGVFQQDNCTSHRSQLTTAWLDEHSSDFYVMNWPRRIPDLNPIEHHWDVLEEGVKAHHTTPATLTELWTALADVWQAIPVERFRKLVESMPLRVAAVIKARGGQLVINLLSLIQCTLNIVATDFQAYLLKYKFLCAARMHFNADVFIKVKLWDSIQHFLTHTLPDLGWSSDDSEVVMDVGCGQGLRTKNHVLPCFPNVEKLIAIDVTPDMIEKAELLYPHPKIEYVLANIEDRITMEKWMGQISKVISIHCFNWVKDQRKGFQIVYDLLRPGGEAAFIFALQCSYYDGVLDVGEDPKWSSYFENADFCIPQSYLKNWDSSIYKRILEDIGFKIIHCKDELKEDVLSHQGYKDMFHSVCPLTQHVPEDLREEFINDLLQSIQKYDGKSPDGLPIHWCKVIEIFIRKEK</sequence>
<dbReference type="AlphaFoldDB" id="A0A4Y2I5F3"/>
<comment type="caution">
    <text evidence="2">The sequence shown here is derived from an EMBL/GenBank/DDBJ whole genome shotgun (WGS) entry which is preliminary data.</text>
</comment>
<reference evidence="2 3" key="1">
    <citation type="journal article" date="2019" name="Sci. Rep.">
        <title>Orb-weaving spider Araneus ventricosus genome elucidates the spidroin gene catalogue.</title>
        <authorList>
            <person name="Kono N."/>
            <person name="Nakamura H."/>
            <person name="Ohtoshi R."/>
            <person name="Moran D.A.P."/>
            <person name="Shinohara A."/>
            <person name="Yoshida Y."/>
            <person name="Fujiwara M."/>
            <person name="Mori M."/>
            <person name="Tomita M."/>
            <person name="Arakawa K."/>
        </authorList>
    </citation>
    <scope>NUCLEOTIDE SEQUENCE [LARGE SCALE GENOMIC DNA]</scope>
</reference>
<dbReference type="GO" id="GO:0032259">
    <property type="term" value="P:methylation"/>
    <property type="evidence" value="ECO:0007669"/>
    <property type="project" value="UniProtKB-KW"/>
</dbReference>
<dbReference type="SUPFAM" id="SSF53335">
    <property type="entry name" value="S-adenosyl-L-methionine-dependent methyltransferases"/>
    <property type="match status" value="1"/>
</dbReference>
<feature type="domain" description="Methyltransferase type 11" evidence="1">
    <location>
        <begin position="228"/>
        <end position="326"/>
    </location>
</feature>
<evidence type="ECO:0000313" key="3">
    <source>
        <dbReference type="Proteomes" id="UP000499080"/>
    </source>
</evidence>
<dbReference type="GO" id="GO:0008757">
    <property type="term" value="F:S-adenosylmethionine-dependent methyltransferase activity"/>
    <property type="evidence" value="ECO:0007669"/>
    <property type="project" value="InterPro"/>
</dbReference>
<dbReference type="EMBL" id="BGPR01002408">
    <property type="protein sequence ID" value="GBM72908.1"/>
    <property type="molecule type" value="Genomic_DNA"/>
</dbReference>
<dbReference type="Proteomes" id="UP000499080">
    <property type="component" value="Unassembled WGS sequence"/>
</dbReference>
<evidence type="ECO:0000259" key="1">
    <source>
        <dbReference type="Pfam" id="PF08241"/>
    </source>
</evidence>
<dbReference type="GO" id="GO:0003676">
    <property type="term" value="F:nucleic acid binding"/>
    <property type="evidence" value="ECO:0007669"/>
    <property type="project" value="InterPro"/>
</dbReference>
<proteinExistence type="predicted"/>
<keyword evidence="2" id="KW-0808">Transferase</keyword>
<dbReference type="Gene3D" id="3.30.420.10">
    <property type="entry name" value="Ribonuclease H-like superfamily/Ribonuclease H"/>
    <property type="match status" value="1"/>
</dbReference>
<dbReference type="PANTHER" id="PTHR43861">
    <property type="entry name" value="TRANS-ACONITATE 2-METHYLTRANSFERASE-RELATED"/>
    <property type="match status" value="1"/>
</dbReference>
<keyword evidence="3" id="KW-1185">Reference proteome</keyword>
<gene>
    <name evidence="2" type="primary">jhamt_4</name>
    <name evidence="2" type="ORF">AVEN_68488_1</name>
</gene>
<dbReference type="InterPro" id="IPR029063">
    <property type="entry name" value="SAM-dependent_MTases_sf"/>
</dbReference>
<organism evidence="2 3">
    <name type="scientific">Araneus ventricosus</name>
    <name type="common">Orbweaver spider</name>
    <name type="synonym">Epeira ventricosa</name>
    <dbReference type="NCBI Taxonomy" id="182803"/>
    <lineage>
        <taxon>Eukaryota</taxon>
        <taxon>Metazoa</taxon>
        <taxon>Ecdysozoa</taxon>
        <taxon>Arthropoda</taxon>
        <taxon>Chelicerata</taxon>
        <taxon>Arachnida</taxon>
        <taxon>Araneae</taxon>
        <taxon>Araneomorphae</taxon>
        <taxon>Entelegynae</taxon>
        <taxon>Araneoidea</taxon>
        <taxon>Araneidae</taxon>
        <taxon>Araneus</taxon>
    </lineage>
</organism>
<dbReference type="InterPro" id="IPR036397">
    <property type="entry name" value="RNaseH_sf"/>
</dbReference>
<keyword evidence="2" id="KW-0489">Methyltransferase</keyword>
<dbReference type="OrthoDB" id="6411112at2759"/>